<keyword evidence="2" id="KW-1185">Reference proteome</keyword>
<proteinExistence type="predicted"/>
<dbReference type="InterPro" id="IPR027930">
    <property type="entry name" value="DUF4609"/>
</dbReference>
<reference evidence="3" key="1">
    <citation type="submission" date="2025-08" db="UniProtKB">
        <authorList>
            <consortium name="RefSeq"/>
        </authorList>
    </citation>
    <scope>IDENTIFICATION</scope>
    <source>
        <tissue evidence="3">Liver</tissue>
    </source>
</reference>
<dbReference type="PANTHER" id="PTHR38649">
    <property type="entry name" value="SPERMATOGENESIS-ASSOCIATED PROTEIN 33"/>
    <property type="match status" value="1"/>
</dbReference>
<dbReference type="Pfam" id="PF15382">
    <property type="entry name" value="DUF4609"/>
    <property type="match status" value="1"/>
</dbReference>
<dbReference type="RefSeq" id="XP_005073204.1">
    <property type="nucleotide sequence ID" value="XM_005073147.4"/>
</dbReference>
<organism evidence="2 3">
    <name type="scientific">Mesocricetus auratus</name>
    <name type="common">Golden hamster</name>
    <dbReference type="NCBI Taxonomy" id="10036"/>
    <lineage>
        <taxon>Eukaryota</taxon>
        <taxon>Metazoa</taxon>
        <taxon>Chordata</taxon>
        <taxon>Craniata</taxon>
        <taxon>Vertebrata</taxon>
        <taxon>Euteleostomi</taxon>
        <taxon>Mammalia</taxon>
        <taxon>Eutheria</taxon>
        <taxon>Euarchontoglires</taxon>
        <taxon>Glires</taxon>
        <taxon>Rodentia</taxon>
        <taxon>Myomorpha</taxon>
        <taxon>Muroidea</taxon>
        <taxon>Cricetidae</taxon>
        <taxon>Cricetinae</taxon>
        <taxon>Mesocricetus</taxon>
    </lineage>
</organism>
<dbReference type="GO" id="GO:0005737">
    <property type="term" value="C:cytoplasm"/>
    <property type="evidence" value="ECO:0007669"/>
    <property type="project" value="TreeGrafter"/>
</dbReference>
<dbReference type="PANTHER" id="PTHR38649:SF1">
    <property type="entry name" value="SPERMATOGENESIS-ASSOCIATED PROTEIN 33"/>
    <property type="match status" value="1"/>
</dbReference>
<evidence type="ECO:0000256" key="1">
    <source>
        <dbReference type="SAM" id="MobiDB-lite"/>
    </source>
</evidence>
<evidence type="ECO:0000313" key="2">
    <source>
        <dbReference type="Proteomes" id="UP000886700"/>
    </source>
</evidence>
<evidence type="ECO:0000313" key="3">
    <source>
        <dbReference type="RefSeq" id="XP_005073204.1"/>
    </source>
</evidence>
<feature type="region of interest" description="Disordered" evidence="1">
    <location>
        <begin position="1"/>
        <end position="80"/>
    </location>
</feature>
<accession>A0A1U7QIX4</accession>
<dbReference type="CTD" id="124045"/>
<dbReference type="GeneID" id="101828018"/>
<name>A0A1U7QIX4_MESAU</name>
<dbReference type="eggNOG" id="ENOG502TF19">
    <property type="taxonomic scope" value="Eukaryota"/>
</dbReference>
<gene>
    <name evidence="3" type="primary">Spata33</name>
</gene>
<dbReference type="GO" id="GO:0005634">
    <property type="term" value="C:nucleus"/>
    <property type="evidence" value="ECO:0007669"/>
    <property type="project" value="TreeGrafter"/>
</dbReference>
<protein>
    <submittedName>
        <fullName evidence="3">Spermatogenesis-associated protein 33</fullName>
    </submittedName>
</protein>
<dbReference type="AlphaFoldDB" id="A0A1U7QIX4"/>
<dbReference type="Proteomes" id="UP000886700">
    <property type="component" value="Unplaced"/>
</dbReference>
<dbReference type="KEGG" id="maua:101828018"/>
<sequence length="136" mass="15136">MGLSRSKPREKKVEEPKKTPTNFVVKSKEKTMETKQPDKEALNQPANNLLFGAGIPNSSKPSSSSEDKSDTNQKSIKKKSVIPQIIITRASNEMLISNGLLESEEQRTIQEQAEWGPYSLHRNPSTIAAYDVHGTK</sequence>
<dbReference type="OrthoDB" id="9838277at2759"/>
<feature type="compositionally biased region" description="Basic and acidic residues" evidence="1">
    <location>
        <begin position="26"/>
        <end position="41"/>
    </location>
</feature>
<feature type="compositionally biased region" description="Basic residues" evidence="1">
    <location>
        <begin position="1"/>
        <end position="10"/>
    </location>
</feature>